<dbReference type="Gene3D" id="1.20.1250.20">
    <property type="entry name" value="MFS general substrate transporter like domains"/>
    <property type="match status" value="1"/>
</dbReference>
<dbReference type="InterPro" id="IPR011701">
    <property type="entry name" value="MFS"/>
</dbReference>
<evidence type="ECO:0000256" key="9">
    <source>
        <dbReference type="SAM" id="Phobius"/>
    </source>
</evidence>
<dbReference type="InterPro" id="IPR020846">
    <property type="entry name" value="MFS_dom"/>
</dbReference>
<feature type="region of interest" description="Disordered" evidence="8">
    <location>
        <begin position="1"/>
        <end position="23"/>
    </location>
</feature>
<evidence type="ECO:0000256" key="1">
    <source>
        <dbReference type="ARBA" id="ARBA00004651"/>
    </source>
</evidence>
<evidence type="ECO:0000256" key="8">
    <source>
        <dbReference type="SAM" id="MobiDB-lite"/>
    </source>
</evidence>
<evidence type="ECO:0000313" key="11">
    <source>
        <dbReference type="EMBL" id="MCK8679522.1"/>
    </source>
</evidence>
<comment type="subcellular location">
    <subcellularLocation>
        <location evidence="1">Cell membrane</location>
        <topology evidence="1">Multi-pass membrane protein</topology>
    </subcellularLocation>
</comment>
<evidence type="ECO:0000256" key="7">
    <source>
        <dbReference type="ARBA" id="ARBA00023251"/>
    </source>
</evidence>
<feature type="transmembrane region" description="Helical" evidence="9">
    <location>
        <begin position="375"/>
        <end position="399"/>
    </location>
</feature>
<evidence type="ECO:0000256" key="2">
    <source>
        <dbReference type="ARBA" id="ARBA00022448"/>
    </source>
</evidence>
<keyword evidence="2" id="KW-0813">Transport</keyword>
<dbReference type="CDD" id="cd17321">
    <property type="entry name" value="MFS_MMR_MDR_like"/>
    <property type="match status" value="1"/>
</dbReference>
<gene>
    <name evidence="11" type="ORF">M1O15_19415</name>
</gene>
<feature type="transmembrane region" description="Helical" evidence="9">
    <location>
        <begin position="350"/>
        <end position="369"/>
    </location>
</feature>
<keyword evidence="12" id="KW-1185">Reference proteome</keyword>
<feature type="transmembrane region" description="Helical" evidence="9">
    <location>
        <begin position="156"/>
        <end position="176"/>
    </location>
</feature>
<evidence type="ECO:0000256" key="5">
    <source>
        <dbReference type="ARBA" id="ARBA00022989"/>
    </source>
</evidence>
<feature type="compositionally biased region" description="Basic and acidic residues" evidence="8">
    <location>
        <begin position="517"/>
        <end position="543"/>
    </location>
</feature>
<dbReference type="PROSITE" id="PS50850">
    <property type="entry name" value="MFS"/>
    <property type="match status" value="1"/>
</dbReference>
<feature type="transmembrane region" description="Helical" evidence="9">
    <location>
        <begin position="30"/>
        <end position="53"/>
    </location>
</feature>
<comment type="caution">
    <text evidence="11">The sequence shown here is derived from an EMBL/GenBank/DDBJ whole genome shotgun (WGS) entry which is preliminary data.</text>
</comment>
<feature type="domain" description="Major facilitator superfamily (MFS) profile" evidence="10">
    <location>
        <begin position="32"/>
        <end position="517"/>
    </location>
</feature>
<dbReference type="Proteomes" id="UP001522868">
    <property type="component" value="Unassembled WGS sequence"/>
</dbReference>
<dbReference type="PANTHER" id="PTHR42718">
    <property type="entry name" value="MAJOR FACILITATOR SUPERFAMILY MULTIDRUG TRANSPORTER MFSC"/>
    <property type="match status" value="1"/>
</dbReference>
<dbReference type="Gene3D" id="1.20.1720.10">
    <property type="entry name" value="Multidrug resistance protein D"/>
    <property type="match status" value="1"/>
</dbReference>
<dbReference type="PANTHER" id="PTHR42718:SF47">
    <property type="entry name" value="METHYL VIOLOGEN RESISTANCE PROTEIN SMVA"/>
    <property type="match status" value="1"/>
</dbReference>
<feature type="transmembrane region" description="Helical" evidence="9">
    <location>
        <begin position="218"/>
        <end position="238"/>
    </location>
</feature>
<dbReference type="Pfam" id="PF07690">
    <property type="entry name" value="MFS_1"/>
    <property type="match status" value="1"/>
</dbReference>
<dbReference type="InterPro" id="IPR036259">
    <property type="entry name" value="MFS_trans_sf"/>
</dbReference>
<feature type="transmembrane region" description="Helical" evidence="9">
    <location>
        <begin position="68"/>
        <end position="86"/>
    </location>
</feature>
<feature type="transmembrane region" description="Helical" evidence="9">
    <location>
        <begin position="98"/>
        <end position="117"/>
    </location>
</feature>
<dbReference type="SUPFAM" id="SSF103473">
    <property type="entry name" value="MFS general substrate transporter"/>
    <property type="match status" value="1"/>
</dbReference>
<dbReference type="RefSeq" id="WP_248635217.1">
    <property type="nucleotide sequence ID" value="NZ_JALPTH010000018.1"/>
</dbReference>
<organism evidence="11 12">
    <name type="scientific">Streptomyces lichenis</name>
    <dbReference type="NCBI Taxonomy" id="2306967"/>
    <lineage>
        <taxon>Bacteria</taxon>
        <taxon>Bacillati</taxon>
        <taxon>Actinomycetota</taxon>
        <taxon>Actinomycetes</taxon>
        <taxon>Kitasatosporales</taxon>
        <taxon>Streptomycetaceae</taxon>
        <taxon>Streptomyces</taxon>
    </lineage>
</organism>
<feature type="transmembrane region" description="Helical" evidence="9">
    <location>
        <begin position="486"/>
        <end position="509"/>
    </location>
</feature>
<keyword evidence="4 9" id="KW-0812">Transmembrane</keyword>
<accession>A0ABT0IDW9</accession>
<feature type="transmembrane region" description="Helical" evidence="9">
    <location>
        <begin position="244"/>
        <end position="264"/>
    </location>
</feature>
<keyword evidence="6 9" id="KW-0472">Membrane</keyword>
<proteinExistence type="predicted"/>
<name>A0ABT0IDW9_9ACTN</name>
<keyword evidence="5 9" id="KW-1133">Transmembrane helix</keyword>
<protein>
    <submittedName>
        <fullName evidence="11">MFS transporter</fullName>
    </submittedName>
</protein>
<dbReference type="EMBL" id="JALPTH010000018">
    <property type="protein sequence ID" value="MCK8679522.1"/>
    <property type="molecule type" value="Genomic_DNA"/>
</dbReference>
<sequence>MTSASTPEPDATGPGNATESGGPRAGAREWLGLAVLALPAMLIVMDMTVLHLAVPHLSADLGPTGNELLWITDIYGFLVAGFLITMGNLGDRIGRRKLLLAGAGAFAAASVLAAYSSSPETLITARALLGLAGATLMPSTLSLLRVMFLDERQRTIAISAWMMCFTVGASIGPLVGGVVLEHYWWGSVFLIGVPVMALLLVLGPVLLPEYKSPSAGKLDLASSVLSLAAVLPVVYGIKQLTRDGLGVLPVLALLVGVAAGVVFLRRQRTLEDPFIDLELFHEARFRVSLGALATLSFVMFGINLFIVQSLQLVHGLSPLEAGLWSLPGSLGGVAGATAAIAALRWVRPAYVMAAVLALAALGALLVALAGRDFALLVTGLAVMSTGIAPALNLGTDMVVGSAPPERAGAASAVSETSNEFGGALGLAVLGSIGTAVYRARVEENAPADLPASAAEPAQDTLAKALSAAQELPGALAGRLADTAREAFTSGLTVIALVAALLVAVSAVLVGTMLRHVRPNDGNDGNDEREPAAPDRTDAATRTG</sequence>
<feature type="region of interest" description="Disordered" evidence="8">
    <location>
        <begin position="515"/>
        <end position="543"/>
    </location>
</feature>
<evidence type="ECO:0000259" key="10">
    <source>
        <dbReference type="PROSITE" id="PS50850"/>
    </source>
</evidence>
<evidence type="ECO:0000313" key="12">
    <source>
        <dbReference type="Proteomes" id="UP001522868"/>
    </source>
</evidence>
<evidence type="ECO:0000256" key="4">
    <source>
        <dbReference type="ARBA" id="ARBA00022692"/>
    </source>
</evidence>
<feature type="transmembrane region" description="Helical" evidence="9">
    <location>
        <begin position="326"/>
        <end position="343"/>
    </location>
</feature>
<reference evidence="11 12" key="1">
    <citation type="submission" date="2022-04" db="EMBL/GenBank/DDBJ databases">
        <title>Streptomyces sp. nov. LCR6-01 isolated from Lichen of Dirinaria sp.</title>
        <authorList>
            <person name="Kanchanasin P."/>
            <person name="Tanasupawat S."/>
            <person name="Phongsopitanun W."/>
        </authorList>
    </citation>
    <scope>NUCLEOTIDE SEQUENCE [LARGE SCALE GENOMIC DNA]</scope>
    <source>
        <strain evidence="11 12">LCR6-01</strain>
    </source>
</reference>
<feature type="transmembrane region" description="Helical" evidence="9">
    <location>
        <begin position="123"/>
        <end position="144"/>
    </location>
</feature>
<feature type="transmembrane region" description="Helical" evidence="9">
    <location>
        <begin position="285"/>
        <end position="306"/>
    </location>
</feature>
<keyword evidence="3" id="KW-1003">Cell membrane</keyword>
<evidence type="ECO:0000256" key="6">
    <source>
        <dbReference type="ARBA" id="ARBA00023136"/>
    </source>
</evidence>
<keyword evidence="7" id="KW-0046">Antibiotic resistance</keyword>
<feature type="transmembrane region" description="Helical" evidence="9">
    <location>
        <begin position="182"/>
        <end position="206"/>
    </location>
</feature>
<evidence type="ECO:0000256" key="3">
    <source>
        <dbReference type="ARBA" id="ARBA00022475"/>
    </source>
</evidence>